<protein>
    <submittedName>
        <fullName evidence="2">Uncharacterized protein</fullName>
    </submittedName>
</protein>
<dbReference type="Proteomes" id="UP001054945">
    <property type="component" value="Unassembled WGS sequence"/>
</dbReference>
<evidence type="ECO:0000256" key="1">
    <source>
        <dbReference type="SAM" id="MobiDB-lite"/>
    </source>
</evidence>
<evidence type="ECO:0000313" key="3">
    <source>
        <dbReference type="Proteomes" id="UP001054945"/>
    </source>
</evidence>
<dbReference type="EMBL" id="BPLR01017016">
    <property type="protein sequence ID" value="GIY88041.1"/>
    <property type="molecule type" value="Genomic_DNA"/>
</dbReference>
<keyword evidence="3" id="KW-1185">Reference proteome</keyword>
<name>A0AAV4WYQ7_CAEEX</name>
<evidence type="ECO:0000313" key="2">
    <source>
        <dbReference type="EMBL" id="GIY88041.1"/>
    </source>
</evidence>
<comment type="caution">
    <text evidence="2">The sequence shown here is derived from an EMBL/GenBank/DDBJ whole genome shotgun (WGS) entry which is preliminary data.</text>
</comment>
<accession>A0AAV4WYQ7</accession>
<organism evidence="2 3">
    <name type="scientific">Caerostris extrusa</name>
    <name type="common">Bark spider</name>
    <name type="synonym">Caerostris bankana</name>
    <dbReference type="NCBI Taxonomy" id="172846"/>
    <lineage>
        <taxon>Eukaryota</taxon>
        <taxon>Metazoa</taxon>
        <taxon>Ecdysozoa</taxon>
        <taxon>Arthropoda</taxon>
        <taxon>Chelicerata</taxon>
        <taxon>Arachnida</taxon>
        <taxon>Araneae</taxon>
        <taxon>Araneomorphae</taxon>
        <taxon>Entelegynae</taxon>
        <taxon>Araneoidea</taxon>
        <taxon>Araneidae</taxon>
        <taxon>Caerostris</taxon>
    </lineage>
</organism>
<sequence>MKEKLLRQRDLKLSGTSDHRSYLKITKFKFNPFAKILQKGVGFSHFQRRLSRTELSGNIDSCIKSTHAEGWERGQRKEKINRTREQVQNEEGVKKRKRELPSIPLNFNKIEKSVVLNACRKESSAADCQIFAFAPPVFACSNLTGPIESLLHFLMLTQTQMLTIDVFTFFRLPPFLPDEPEVVPLFLLFFFCGYLDGSQPVTDKID</sequence>
<feature type="compositionally biased region" description="Basic and acidic residues" evidence="1">
    <location>
        <begin position="73"/>
        <end position="93"/>
    </location>
</feature>
<reference evidence="2 3" key="1">
    <citation type="submission" date="2021-06" db="EMBL/GenBank/DDBJ databases">
        <title>Caerostris extrusa draft genome.</title>
        <authorList>
            <person name="Kono N."/>
            <person name="Arakawa K."/>
        </authorList>
    </citation>
    <scope>NUCLEOTIDE SEQUENCE [LARGE SCALE GENOMIC DNA]</scope>
</reference>
<feature type="region of interest" description="Disordered" evidence="1">
    <location>
        <begin position="73"/>
        <end position="95"/>
    </location>
</feature>
<dbReference type="AlphaFoldDB" id="A0AAV4WYQ7"/>
<proteinExistence type="predicted"/>
<gene>
    <name evidence="2" type="ORF">CEXT_642951</name>
</gene>